<dbReference type="PANTHER" id="PTHR12532">
    <property type="entry name" value="TRANSLATIONAL ACTIVATOR OF CYTOCHROME C OXIDASE 1"/>
    <property type="match status" value="1"/>
</dbReference>
<evidence type="ECO:0000256" key="6">
    <source>
        <dbReference type="HAMAP-Rule" id="MF_00693"/>
    </source>
</evidence>
<keyword evidence="4 6" id="KW-0238">DNA-binding</keyword>
<dbReference type="InterPro" id="IPR017856">
    <property type="entry name" value="Integrase-like_N"/>
</dbReference>
<evidence type="ECO:0000256" key="5">
    <source>
        <dbReference type="ARBA" id="ARBA00023163"/>
    </source>
</evidence>
<dbReference type="InterPro" id="IPR026564">
    <property type="entry name" value="Transcrip_reg_TACO1-like_dom3"/>
</dbReference>
<feature type="domain" description="TACO1/YebC-like second and third" evidence="7">
    <location>
        <begin position="81"/>
        <end position="236"/>
    </location>
</feature>
<dbReference type="InterPro" id="IPR048300">
    <property type="entry name" value="TACO1_YebC-like_2nd/3rd_dom"/>
</dbReference>
<dbReference type="SMR" id="A0AAW7X4G3"/>
<evidence type="ECO:0000256" key="2">
    <source>
        <dbReference type="ARBA" id="ARBA00022490"/>
    </source>
</evidence>
<dbReference type="InterPro" id="IPR002876">
    <property type="entry name" value="Transcrip_reg_TACO1-like"/>
</dbReference>
<evidence type="ECO:0000259" key="8">
    <source>
        <dbReference type="Pfam" id="PF20772"/>
    </source>
</evidence>
<dbReference type="NCBIfam" id="NF009044">
    <property type="entry name" value="PRK12378.1"/>
    <property type="match status" value="1"/>
</dbReference>
<dbReference type="GO" id="GO:0003677">
    <property type="term" value="F:DNA binding"/>
    <property type="evidence" value="ECO:0007669"/>
    <property type="project" value="UniProtKB-UniRule"/>
</dbReference>
<dbReference type="RefSeq" id="WP_011468033.1">
    <property type="nucleotide sequence ID" value="NZ_CP123764.1"/>
</dbReference>
<comment type="similarity">
    <text evidence="1 6">Belongs to the TACO1 family.</text>
</comment>
<evidence type="ECO:0000313" key="9">
    <source>
        <dbReference type="EMBL" id="MDO6421777.1"/>
    </source>
</evidence>
<keyword evidence="2 6" id="KW-0963">Cytoplasm</keyword>
<dbReference type="FunFam" id="1.10.10.200:FF:000003">
    <property type="entry name" value="Probable transcriptional regulatory protein YeeN"/>
    <property type="match status" value="1"/>
</dbReference>
<reference evidence="9" key="1">
    <citation type="submission" date="2023-07" db="EMBL/GenBank/DDBJ databases">
        <title>Genome content predicts the carbon catabolic preferences of heterotrophic bacteria.</title>
        <authorList>
            <person name="Gralka M."/>
        </authorList>
    </citation>
    <scope>NUCLEOTIDE SEQUENCE</scope>
    <source>
        <strain evidence="9">I3M17_2</strain>
    </source>
</reference>
<dbReference type="Gene3D" id="3.30.70.980">
    <property type="match status" value="2"/>
</dbReference>
<sequence>MGRAFQNRKESMAKTSDQNAKVYSKYSREIYTCAKSGGVDPDGNLSLRSLLDRAKKDQVPSHVIQKAIDKAKGGGGEDFATARYEGFGPGNCMVIVDCLTDNPNRTYGDVRTCFNKAKAKIGSQGTVMHMFDHCAIFVFAGDDEEAILEALMMADVDVTDIECEDGKITVFTPHTEYGKAKTALAEVTNGAEFEVDEIQFVPQTQTAISGDDIEVFEKFLSMLDDLDDVQNVYHNAEY</sequence>
<dbReference type="Pfam" id="PF01709">
    <property type="entry name" value="Transcrip_reg"/>
    <property type="match status" value="1"/>
</dbReference>
<dbReference type="PANTHER" id="PTHR12532:SF0">
    <property type="entry name" value="TRANSLATIONAL ACTIVATOR OF CYTOCHROME C OXIDASE 1"/>
    <property type="match status" value="1"/>
</dbReference>
<evidence type="ECO:0000259" key="7">
    <source>
        <dbReference type="Pfam" id="PF01709"/>
    </source>
</evidence>
<accession>A0AAW7X4G3</accession>
<evidence type="ECO:0000313" key="10">
    <source>
        <dbReference type="Proteomes" id="UP001169760"/>
    </source>
</evidence>
<gene>
    <name evidence="9" type="ORF">Q4521_04780</name>
</gene>
<keyword evidence="3 6" id="KW-0805">Transcription regulation</keyword>
<protein>
    <recommendedName>
        <fullName evidence="6">Probable transcriptional regulatory protein Q4521_04780</fullName>
    </recommendedName>
</protein>
<dbReference type="Gene3D" id="1.10.10.200">
    <property type="match status" value="1"/>
</dbReference>
<dbReference type="GO" id="GO:0006355">
    <property type="term" value="P:regulation of DNA-templated transcription"/>
    <property type="evidence" value="ECO:0007669"/>
    <property type="project" value="UniProtKB-UniRule"/>
</dbReference>
<proteinExistence type="inferred from homology"/>
<dbReference type="GeneID" id="98613226"/>
<dbReference type="EMBL" id="JAUOPB010000003">
    <property type="protein sequence ID" value="MDO6421777.1"/>
    <property type="molecule type" value="Genomic_DNA"/>
</dbReference>
<dbReference type="AlphaFoldDB" id="A0AAW7X4G3"/>
<dbReference type="InterPro" id="IPR049083">
    <property type="entry name" value="TACO1_YebC_N"/>
</dbReference>
<comment type="caution">
    <text evidence="9">The sequence shown here is derived from an EMBL/GenBank/DDBJ whole genome shotgun (WGS) entry which is preliminary data.</text>
</comment>
<dbReference type="Proteomes" id="UP001169760">
    <property type="component" value="Unassembled WGS sequence"/>
</dbReference>
<name>A0AAW7X4G3_9GAMM</name>
<evidence type="ECO:0000256" key="3">
    <source>
        <dbReference type="ARBA" id="ARBA00023015"/>
    </source>
</evidence>
<dbReference type="HAMAP" id="MF_00693">
    <property type="entry name" value="Transcrip_reg_TACO1"/>
    <property type="match status" value="1"/>
</dbReference>
<dbReference type="GO" id="GO:0005829">
    <property type="term" value="C:cytosol"/>
    <property type="evidence" value="ECO:0007669"/>
    <property type="project" value="TreeGrafter"/>
</dbReference>
<feature type="domain" description="TACO1/YebC-like N-terminal" evidence="8">
    <location>
        <begin position="4"/>
        <end position="74"/>
    </location>
</feature>
<evidence type="ECO:0000256" key="1">
    <source>
        <dbReference type="ARBA" id="ARBA00008724"/>
    </source>
</evidence>
<evidence type="ECO:0000256" key="4">
    <source>
        <dbReference type="ARBA" id="ARBA00023125"/>
    </source>
</evidence>
<keyword evidence="5 6" id="KW-0804">Transcription</keyword>
<comment type="subcellular location">
    <subcellularLocation>
        <location evidence="6">Cytoplasm</location>
    </subcellularLocation>
</comment>
<organism evidence="9 10">
    <name type="scientific">Saccharophagus degradans</name>
    <dbReference type="NCBI Taxonomy" id="86304"/>
    <lineage>
        <taxon>Bacteria</taxon>
        <taxon>Pseudomonadati</taxon>
        <taxon>Pseudomonadota</taxon>
        <taxon>Gammaproteobacteria</taxon>
        <taxon>Cellvibrionales</taxon>
        <taxon>Cellvibrionaceae</taxon>
        <taxon>Saccharophagus</taxon>
    </lineage>
</organism>
<dbReference type="Pfam" id="PF20772">
    <property type="entry name" value="TACO1_YebC_N"/>
    <property type="match status" value="1"/>
</dbReference>
<dbReference type="SUPFAM" id="SSF75625">
    <property type="entry name" value="YebC-like"/>
    <property type="match status" value="1"/>
</dbReference>
<dbReference type="InterPro" id="IPR029072">
    <property type="entry name" value="YebC-like"/>
</dbReference>